<dbReference type="NCBIfam" id="NF009114">
    <property type="entry name" value="PRK12464.1"/>
    <property type="match status" value="1"/>
</dbReference>
<evidence type="ECO:0000256" key="9">
    <source>
        <dbReference type="HAMAP-Rule" id="MF_00183"/>
    </source>
</evidence>
<evidence type="ECO:0000259" key="10">
    <source>
        <dbReference type="Pfam" id="PF02670"/>
    </source>
</evidence>
<name>A0A1W2GJG5_REIFA</name>
<feature type="binding site" evidence="9">
    <location>
        <position position="54"/>
    </location>
    <ligand>
        <name>NADPH</name>
        <dbReference type="ChEBI" id="CHEBI:57783"/>
    </ligand>
</feature>
<dbReference type="GO" id="GO:0030604">
    <property type="term" value="F:1-deoxy-D-xylulose-5-phosphate reductoisomerase activity"/>
    <property type="evidence" value="ECO:0007669"/>
    <property type="project" value="UniProtKB-UniRule"/>
</dbReference>
<comment type="pathway">
    <text evidence="1 9">Isoprenoid biosynthesis; isopentenyl diphosphate biosynthesis via DXP pathway; isopentenyl diphosphate from 1-deoxy-D-xylulose 5-phosphate: step 1/6.</text>
</comment>
<dbReference type="NCBIfam" id="TIGR00243">
    <property type="entry name" value="Dxr"/>
    <property type="match status" value="1"/>
</dbReference>
<dbReference type="InterPro" id="IPR026877">
    <property type="entry name" value="DXPR_C"/>
</dbReference>
<feature type="binding site" evidence="9">
    <location>
        <position position="261"/>
    </location>
    <ligand>
        <name>1-deoxy-D-xylulose 5-phosphate</name>
        <dbReference type="ChEBI" id="CHEBI:57792"/>
    </ligand>
</feature>
<feature type="binding site" evidence="9">
    <location>
        <position position="192"/>
    </location>
    <ligand>
        <name>1-deoxy-D-xylulose 5-phosphate</name>
        <dbReference type="ChEBI" id="CHEBI:57792"/>
    </ligand>
</feature>
<dbReference type="Gene3D" id="1.10.1740.10">
    <property type="match status" value="1"/>
</dbReference>
<feature type="binding site" evidence="9">
    <location>
        <position position="80"/>
    </location>
    <ligand>
        <name>NADPH</name>
        <dbReference type="ChEBI" id="CHEBI:57783"/>
    </ligand>
</feature>
<feature type="binding site" evidence="9">
    <location>
        <position position="257"/>
    </location>
    <ligand>
        <name>1-deoxy-D-xylulose 5-phosphate</name>
        <dbReference type="ChEBI" id="CHEBI:57792"/>
    </ligand>
</feature>
<dbReference type="SUPFAM" id="SSF69055">
    <property type="entry name" value="1-deoxy-D-xylulose-5-phosphate reductoisomerase, C-terminal domain"/>
    <property type="match status" value="1"/>
</dbReference>
<feature type="domain" description="1-deoxy-D-xylulose 5-phosphate reductoisomerase C-terminal" evidence="11">
    <location>
        <begin position="186"/>
        <end position="269"/>
    </location>
</feature>
<comment type="similarity">
    <text evidence="2 9">Belongs to the DXR family.</text>
</comment>
<dbReference type="OrthoDB" id="9806546at2"/>
<feature type="domain" description="DXP reductoisomerase C-terminal" evidence="12">
    <location>
        <begin position="301"/>
        <end position="416"/>
    </location>
</feature>
<protein>
    <recommendedName>
        <fullName evidence="9">1-deoxy-D-xylulose 5-phosphate reductoisomerase</fullName>
        <shortName evidence="9">DXP reductoisomerase</shortName>
        <ecNumber evidence="9">1.1.1.267</ecNumber>
    </recommendedName>
    <alternativeName>
        <fullName evidence="9">1-deoxyxylulose-5-phosphate reductoisomerase</fullName>
    </alternativeName>
    <alternativeName>
        <fullName evidence="9">2-C-methyl-D-erythritol 4-phosphate synthase</fullName>
    </alternativeName>
</protein>
<dbReference type="Pfam" id="PF13288">
    <property type="entry name" value="DXPR_C"/>
    <property type="match status" value="1"/>
</dbReference>
<dbReference type="InterPro" id="IPR036291">
    <property type="entry name" value="NAD(P)-bd_dom_sf"/>
</dbReference>
<evidence type="ECO:0000256" key="4">
    <source>
        <dbReference type="ARBA" id="ARBA00022857"/>
    </source>
</evidence>
<dbReference type="STRING" id="692418.SAMN04488029_3075"/>
<dbReference type="GO" id="GO:0070402">
    <property type="term" value="F:NADPH binding"/>
    <property type="evidence" value="ECO:0007669"/>
    <property type="project" value="InterPro"/>
</dbReference>
<dbReference type="InterPro" id="IPR036169">
    <property type="entry name" value="DXPR_C_sf"/>
</dbReference>
<reference evidence="13 14" key="1">
    <citation type="submission" date="2017-04" db="EMBL/GenBank/DDBJ databases">
        <authorList>
            <person name="Afonso C.L."/>
            <person name="Miller P.J."/>
            <person name="Scott M.A."/>
            <person name="Spackman E."/>
            <person name="Goraichik I."/>
            <person name="Dimitrov K.M."/>
            <person name="Suarez D.L."/>
            <person name="Swayne D.E."/>
        </authorList>
    </citation>
    <scope>NUCLEOTIDE SEQUENCE [LARGE SCALE GENOMIC DNA]</scope>
    <source>
        <strain evidence="13 14">DSM 26133</strain>
    </source>
</reference>
<dbReference type="PANTHER" id="PTHR30525">
    <property type="entry name" value="1-DEOXY-D-XYLULOSE 5-PHOSPHATE REDUCTOISOMERASE"/>
    <property type="match status" value="1"/>
</dbReference>
<evidence type="ECO:0000256" key="6">
    <source>
        <dbReference type="ARBA" id="ARBA00023211"/>
    </source>
</evidence>
<feature type="binding site" evidence="9">
    <location>
        <position position="216"/>
    </location>
    <ligand>
        <name>1-deoxy-D-xylulose 5-phosphate</name>
        <dbReference type="ChEBI" id="CHEBI:57792"/>
    </ligand>
</feature>
<dbReference type="InterPro" id="IPR003821">
    <property type="entry name" value="DXP_reductoisomerase"/>
</dbReference>
<feature type="binding site" evidence="9">
    <location>
        <position position="53"/>
    </location>
    <ligand>
        <name>NADPH</name>
        <dbReference type="ChEBI" id="CHEBI:57783"/>
    </ligand>
</feature>
<gene>
    <name evidence="9" type="primary">dxr</name>
    <name evidence="13" type="ORF">SAMN04488029_3075</name>
</gene>
<feature type="binding site" evidence="9">
    <location>
        <position position="166"/>
    </location>
    <ligand>
        <name>NADPH</name>
        <dbReference type="ChEBI" id="CHEBI:57783"/>
    </ligand>
</feature>
<dbReference type="GO" id="GO:0051484">
    <property type="term" value="P:isopentenyl diphosphate biosynthetic process, methylerythritol 4-phosphate pathway involved in terpenoid biosynthetic process"/>
    <property type="evidence" value="ECO:0007669"/>
    <property type="project" value="TreeGrafter"/>
</dbReference>
<feature type="binding site" evidence="9">
    <location>
        <position position="52"/>
    </location>
    <ligand>
        <name>NADPH</name>
        <dbReference type="ChEBI" id="CHEBI:57783"/>
    </ligand>
</feature>
<feature type="binding site" evidence="9">
    <location>
        <position position="258"/>
    </location>
    <ligand>
        <name>1-deoxy-D-xylulose 5-phosphate</name>
        <dbReference type="ChEBI" id="CHEBI:57792"/>
    </ligand>
</feature>
<sequence length="424" mass="47060">MTRSPQTRTFQKFETFGKFGSANLYSFAAAFYFLKEETHPILKKKISILGSTGSIGTQALEVIEANPDHFELEAITANENADLLIKQAIQFKPNLVVIANEDKYQKVFDALDLLDIKVYAGENALCHAAELEEVDVVLTALVGYAGLKPTLRAIEAGKAIALANKETLVVAGELVTTLAKKKRVPILPVDSEHSAIFQCLAGEYSNPIEKIILTASGGPFRGKDKGFLTDVKKEQALKHPNWDMGAKITIDSASLMNKGLEVIEAKWLFDLTNDQIEVVVHPQSIIHSMVQFEDGSIKAQMGLPDMKLPIQYALTYPGRLKNNFPRFNFMDYPELTFEKPDLNTFKNLALSFEALKKGGNQPCILNAANEIAVSKFLEDRIGFLEMSDVVESCLNKISFISTPNFDDYVETDKETRILATELIN</sequence>
<evidence type="ECO:0000256" key="7">
    <source>
        <dbReference type="ARBA" id="ARBA00023229"/>
    </source>
</evidence>
<dbReference type="AlphaFoldDB" id="A0A1W2GJG5"/>
<evidence type="ECO:0000256" key="8">
    <source>
        <dbReference type="ARBA" id="ARBA00048543"/>
    </source>
</evidence>
<feature type="binding site" evidence="9">
    <location>
        <position position="192"/>
    </location>
    <ligand>
        <name>Mn(2+)</name>
        <dbReference type="ChEBI" id="CHEBI:29035"/>
    </ligand>
</feature>
<feature type="binding site" evidence="9">
    <location>
        <position position="55"/>
    </location>
    <ligand>
        <name>NADPH</name>
        <dbReference type="ChEBI" id="CHEBI:57783"/>
    </ligand>
</feature>
<keyword evidence="14" id="KW-1185">Reference proteome</keyword>
<dbReference type="PANTHER" id="PTHR30525:SF0">
    <property type="entry name" value="1-DEOXY-D-XYLULOSE 5-PHOSPHATE REDUCTOISOMERASE, CHLOROPLASTIC"/>
    <property type="match status" value="1"/>
</dbReference>
<comment type="function">
    <text evidence="9">Catalyzes the NADPH-dependent rearrangement and reduction of 1-deoxy-D-xylulose-5-phosphate (DXP) to 2-C-methyl-D-erythritol 4-phosphate (MEP).</text>
</comment>
<keyword evidence="7 9" id="KW-0414">Isoprene biosynthesis</keyword>
<feature type="binding site" evidence="9">
    <location>
        <position position="239"/>
    </location>
    <ligand>
        <name>1-deoxy-D-xylulose 5-phosphate</name>
        <dbReference type="ChEBI" id="CHEBI:57792"/>
    </ligand>
</feature>
<feature type="binding site" evidence="9">
    <location>
        <position position="191"/>
    </location>
    <ligand>
        <name>1-deoxy-D-xylulose 5-phosphate</name>
        <dbReference type="ChEBI" id="CHEBI:57792"/>
    </ligand>
</feature>
<dbReference type="HAMAP" id="MF_00183">
    <property type="entry name" value="DXP_reductoisom"/>
    <property type="match status" value="1"/>
</dbReference>
<dbReference type="InterPro" id="IPR013512">
    <property type="entry name" value="DXP_reductoisomerase_N"/>
</dbReference>
<dbReference type="UniPathway" id="UPA00056">
    <property type="reaction ID" value="UER00092"/>
</dbReference>
<dbReference type="Pfam" id="PF08436">
    <property type="entry name" value="DXP_redisom_C"/>
    <property type="match status" value="1"/>
</dbReference>
<evidence type="ECO:0000256" key="3">
    <source>
        <dbReference type="ARBA" id="ARBA00022723"/>
    </source>
</evidence>
<dbReference type="GO" id="GO:0016853">
    <property type="term" value="F:isomerase activity"/>
    <property type="evidence" value="ECO:0007669"/>
    <property type="project" value="UniProtKB-KW"/>
</dbReference>
<feature type="binding site" evidence="9">
    <location>
        <position position="190"/>
    </location>
    <ligand>
        <name>Mn(2+)</name>
        <dbReference type="ChEBI" id="CHEBI:29035"/>
    </ligand>
</feature>
<comment type="catalytic activity">
    <reaction evidence="8">
        <text>2-C-methyl-D-erythritol 4-phosphate + NADP(+) = 1-deoxy-D-xylulose 5-phosphate + NADPH + H(+)</text>
        <dbReference type="Rhea" id="RHEA:13717"/>
        <dbReference type="ChEBI" id="CHEBI:15378"/>
        <dbReference type="ChEBI" id="CHEBI:57783"/>
        <dbReference type="ChEBI" id="CHEBI:57792"/>
        <dbReference type="ChEBI" id="CHEBI:58262"/>
        <dbReference type="ChEBI" id="CHEBI:58349"/>
        <dbReference type="EC" id="1.1.1.267"/>
    </reaction>
    <physiologicalReaction direction="right-to-left" evidence="8">
        <dbReference type="Rhea" id="RHEA:13719"/>
    </physiologicalReaction>
</comment>
<dbReference type="InterPro" id="IPR013644">
    <property type="entry name" value="DXP_reductoisomerase_C"/>
</dbReference>
<feature type="binding site" evidence="9">
    <location>
        <position position="165"/>
    </location>
    <ligand>
        <name>1-deoxy-D-xylulose 5-phosphate</name>
        <dbReference type="ChEBI" id="CHEBI:57792"/>
    </ligand>
</feature>
<keyword evidence="9" id="KW-0460">Magnesium</keyword>
<keyword evidence="6 9" id="KW-0464">Manganese</keyword>
<evidence type="ECO:0000313" key="14">
    <source>
        <dbReference type="Proteomes" id="UP000192472"/>
    </source>
</evidence>
<feature type="binding site" evidence="9">
    <location>
        <position position="261"/>
    </location>
    <ligand>
        <name>Mn(2+)</name>
        <dbReference type="ChEBI" id="CHEBI:29035"/>
    </ligand>
</feature>
<keyword evidence="3 9" id="KW-0479">Metal-binding</keyword>
<evidence type="ECO:0000259" key="11">
    <source>
        <dbReference type="Pfam" id="PF08436"/>
    </source>
</evidence>
<dbReference type="EC" id="1.1.1.267" evidence="9"/>
<organism evidence="13 14">
    <name type="scientific">Reichenbachiella faecimaris</name>
    <dbReference type="NCBI Taxonomy" id="692418"/>
    <lineage>
        <taxon>Bacteria</taxon>
        <taxon>Pseudomonadati</taxon>
        <taxon>Bacteroidota</taxon>
        <taxon>Cytophagia</taxon>
        <taxon>Cytophagales</taxon>
        <taxon>Reichenbachiellaceae</taxon>
        <taxon>Reichenbachiella</taxon>
    </lineage>
</organism>
<keyword evidence="5 9" id="KW-0560">Oxidoreductase</keyword>
<accession>A0A1W2GJG5</accession>
<keyword evidence="4 9" id="KW-0521">NADP</keyword>
<evidence type="ECO:0000259" key="12">
    <source>
        <dbReference type="Pfam" id="PF13288"/>
    </source>
</evidence>
<proteinExistence type="inferred from homology"/>
<feature type="binding site" evidence="9">
    <location>
        <position position="252"/>
    </location>
    <ligand>
        <name>1-deoxy-D-xylulose 5-phosphate</name>
        <dbReference type="ChEBI" id="CHEBI:57792"/>
    </ligand>
</feature>
<dbReference type="RefSeq" id="WP_084373715.1">
    <property type="nucleotide sequence ID" value="NZ_FWYF01000003.1"/>
</dbReference>
<evidence type="ECO:0000256" key="2">
    <source>
        <dbReference type="ARBA" id="ARBA00006825"/>
    </source>
</evidence>
<feature type="binding site" evidence="9">
    <location>
        <position position="245"/>
    </location>
    <ligand>
        <name>NADPH</name>
        <dbReference type="ChEBI" id="CHEBI:57783"/>
    </ligand>
</feature>
<comment type="caution">
    <text evidence="9">Lacks conserved residue(s) required for the propagation of feature annotation.</text>
</comment>
<dbReference type="EMBL" id="FWYF01000003">
    <property type="protein sequence ID" value="SMD36800.1"/>
    <property type="molecule type" value="Genomic_DNA"/>
</dbReference>
<evidence type="ECO:0000256" key="5">
    <source>
        <dbReference type="ARBA" id="ARBA00023002"/>
    </source>
</evidence>
<dbReference type="PIRSF" id="PIRSF006205">
    <property type="entry name" value="Dxp_reductismrs"/>
    <property type="match status" value="1"/>
</dbReference>
<dbReference type="Gene3D" id="3.40.50.720">
    <property type="entry name" value="NAD(P)-binding Rossmann-like Domain"/>
    <property type="match status" value="1"/>
</dbReference>
<dbReference type="SUPFAM" id="SSF55347">
    <property type="entry name" value="Glyceraldehyde-3-phosphate dehydrogenase-like, C-terminal domain"/>
    <property type="match status" value="1"/>
</dbReference>
<dbReference type="Proteomes" id="UP000192472">
    <property type="component" value="Unassembled WGS sequence"/>
</dbReference>
<keyword evidence="13" id="KW-0413">Isomerase</keyword>
<dbReference type="SUPFAM" id="SSF51735">
    <property type="entry name" value="NAD(P)-binding Rossmann-fold domains"/>
    <property type="match status" value="1"/>
</dbReference>
<feature type="domain" description="1-deoxy-D-xylulose 5-phosphate reductoisomerase N-terminal" evidence="10">
    <location>
        <begin position="46"/>
        <end position="172"/>
    </location>
</feature>
<comment type="cofactor">
    <cofactor evidence="9">
        <name>Mg(2+)</name>
        <dbReference type="ChEBI" id="CHEBI:18420"/>
    </cofactor>
    <cofactor evidence="9">
        <name>Mn(2+)</name>
        <dbReference type="ChEBI" id="CHEBI:29035"/>
    </cofactor>
</comment>
<evidence type="ECO:0000313" key="13">
    <source>
        <dbReference type="EMBL" id="SMD36800.1"/>
    </source>
</evidence>
<dbReference type="FunFam" id="3.40.50.720:FF:000045">
    <property type="entry name" value="1-deoxy-D-xylulose 5-phosphate reductoisomerase"/>
    <property type="match status" value="1"/>
</dbReference>
<dbReference type="GO" id="GO:0030145">
    <property type="term" value="F:manganese ion binding"/>
    <property type="evidence" value="ECO:0007669"/>
    <property type="project" value="TreeGrafter"/>
</dbReference>
<evidence type="ECO:0000256" key="1">
    <source>
        <dbReference type="ARBA" id="ARBA00005094"/>
    </source>
</evidence>
<dbReference type="Pfam" id="PF02670">
    <property type="entry name" value="DXP_reductoisom"/>
    <property type="match status" value="1"/>
</dbReference>
<feature type="binding site" evidence="9">
    <location>
        <position position="164"/>
    </location>
    <ligand>
        <name>NADPH</name>
        <dbReference type="ChEBI" id="CHEBI:57783"/>
    </ligand>
</feature>